<dbReference type="Proteomes" id="UP000607653">
    <property type="component" value="Unassembled WGS sequence"/>
</dbReference>
<name>A0A822ZNF0_NELNU</name>
<sequence>MSLKGKEVIKHPEDFETLFSRAVNVVDENQLRKGNQYKIGSKEKEGKDREINTRLVKVSLPFLSFPYIFLQIKHNIKGRIFPCQQVTEEFLTNQVQLVAWSSLLQTRVINPQHLKVGLGSTARAGSY</sequence>
<keyword evidence="2" id="KW-1185">Reference proteome</keyword>
<dbReference type="EMBL" id="DUZY01000008">
    <property type="protein sequence ID" value="DAD47524.1"/>
    <property type="molecule type" value="Genomic_DNA"/>
</dbReference>
<evidence type="ECO:0000313" key="1">
    <source>
        <dbReference type="EMBL" id="DAD47524.1"/>
    </source>
</evidence>
<dbReference type="AlphaFoldDB" id="A0A822ZNF0"/>
<proteinExistence type="predicted"/>
<protein>
    <submittedName>
        <fullName evidence="1">Uncharacterized protein</fullName>
    </submittedName>
</protein>
<reference evidence="1 2" key="1">
    <citation type="journal article" date="2020" name="Mol. Biol. Evol.">
        <title>Distinct Expression and Methylation Patterns for Genes with Different Fates following a Single Whole-Genome Duplication in Flowering Plants.</title>
        <authorList>
            <person name="Shi T."/>
            <person name="Rahmani R.S."/>
            <person name="Gugger P.F."/>
            <person name="Wang M."/>
            <person name="Li H."/>
            <person name="Zhang Y."/>
            <person name="Li Z."/>
            <person name="Wang Q."/>
            <person name="Van de Peer Y."/>
            <person name="Marchal K."/>
            <person name="Chen J."/>
        </authorList>
    </citation>
    <scope>NUCLEOTIDE SEQUENCE [LARGE SCALE GENOMIC DNA]</scope>
    <source>
        <tissue evidence="1">Leaf</tissue>
    </source>
</reference>
<gene>
    <name evidence="1" type="ORF">HUJ06_017461</name>
</gene>
<accession>A0A822ZNF0</accession>
<comment type="caution">
    <text evidence="1">The sequence shown here is derived from an EMBL/GenBank/DDBJ whole genome shotgun (WGS) entry which is preliminary data.</text>
</comment>
<evidence type="ECO:0000313" key="2">
    <source>
        <dbReference type="Proteomes" id="UP000607653"/>
    </source>
</evidence>
<organism evidence="1 2">
    <name type="scientific">Nelumbo nucifera</name>
    <name type="common">Sacred lotus</name>
    <dbReference type="NCBI Taxonomy" id="4432"/>
    <lineage>
        <taxon>Eukaryota</taxon>
        <taxon>Viridiplantae</taxon>
        <taxon>Streptophyta</taxon>
        <taxon>Embryophyta</taxon>
        <taxon>Tracheophyta</taxon>
        <taxon>Spermatophyta</taxon>
        <taxon>Magnoliopsida</taxon>
        <taxon>Proteales</taxon>
        <taxon>Nelumbonaceae</taxon>
        <taxon>Nelumbo</taxon>
    </lineage>
</organism>